<dbReference type="GO" id="GO:0005634">
    <property type="term" value="C:nucleus"/>
    <property type="evidence" value="ECO:0007669"/>
    <property type="project" value="UniProtKB-SubCell"/>
</dbReference>
<dbReference type="RefSeq" id="XP_013873211.1">
    <property type="nucleotide sequence ID" value="XM_014017757.1"/>
</dbReference>
<dbReference type="Proteomes" id="UP000192220">
    <property type="component" value="Unplaced"/>
</dbReference>
<dbReference type="STRING" id="52670.A0A2I4BZN5"/>
<keyword evidence="7" id="KW-1185">Reference proteome</keyword>
<feature type="compositionally biased region" description="Basic and acidic residues" evidence="5">
    <location>
        <begin position="372"/>
        <end position="382"/>
    </location>
</feature>
<protein>
    <submittedName>
        <fullName evidence="8">Pre-mRNA 3'-end-processing factor FIP1</fullName>
    </submittedName>
</protein>
<dbReference type="OrthoDB" id="1917198at2759"/>
<feature type="compositionally biased region" description="Basic and acidic residues" evidence="5">
    <location>
        <begin position="314"/>
        <end position="334"/>
    </location>
</feature>
<comment type="subcellular location">
    <subcellularLocation>
        <location evidence="1">Nucleus</location>
    </subcellularLocation>
</comment>
<evidence type="ECO:0000313" key="7">
    <source>
        <dbReference type="Proteomes" id="UP000192220"/>
    </source>
</evidence>
<feature type="domain" description="Pre-mRNA polyadenylation factor Fip1" evidence="6">
    <location>
        <begin position="55"/>
        <end position="92"/>
    </location>
</feature>
<feature type="compositionally biased region" description="Low complexity" evidence="5">
    <location>
        <begin position="117"/>
        <end position="126"/>
    </location>
</feature>
<reference evidence="8" key="1">
    <citation type="submission" date="2025-08" db="UniProtKB">
        <authorList>
            <consortium name="RefSeq"/>
        </authorList>
    </citation>
    <scope>IDENTIFICATION</scope>
</reference>
<dbReference type="KEGG" id="alim:106524098"/>
<keyword evidence="3" id="KW-0507">mRNA processing</keyword>
<feature type="non-terminal residue" evidence="8">
    <location>
        <position position="1"/>
    </location>
</feature>
<feature type="compositionally biased region" description="Basic and acidic residues" evidence="5">
    <location>
        <begin position="1"/>
        <end position="10"/>
    </location>
</feature>
<accession>A0A2I4BZN5</accession>
<dbReference type="InParanoid" id="A0A2I4BZN5"/>
<feature type="compositionally biased region" description="Basic and acidic residues" evidence="5">
    <location>
        <begin position="131"/>
        <end position="142"/>
    </location>
</feature>
<dbReference type="PANTHER" id="PTHR36884">
    <property type="entry name" value="FIP1[III]-LIKE PROTEIN"/>
    <property type="match status" value="1"/>
</dbReference>
<evidence type="ECO:0000313" key="8">
    <source>
        <dbReference type="RefSeq" id="XP_013873211.1"/>
    </source>
</evidence>
<evidence type="ECO:0000256" key="4">
    <source>
        <dbReference type="ARBA" id="ARBA00023242"/>
    </source>
</evidence>
<evidence type="ECO:0000256" key="2">
    <source>
        <dbReference type="ARBA" id="ARBA00007459"/>
    </source>
</evidence>
<sequence>DERKKSENEQIPHSSGLTPTPSESISEERIDVAGGSAQRTVENIQEVQEANQTVQLLEEKPWRKPGIEISDYFNYGFDENSWRAYCSKQYHLQTLNRCQGTQVLAKKKHQQHGKQVSSCASSSSARRSCRKRESEDGIDVSRRQAGHSSRDKRRLSFTDAVNNSQITERSKKGNNVTQCDLPAPVSLNSLFAFVSPPCTAPLFRTGCCPPSPPAPLCSGVPASFDGPSTSSYQSSSGSVIPDGCIIPGIMGASPAMTITTKAWERYLSQQMHGRDRDKTRSHNQQKKSKRSRYKERQIFSFSHNRRKEQTKHRVSTDKHRGRSPERAREKMPRDKIKKWRQPRHSSCSRNSEDKDFLSPKRDKKGMKKRRENRMNSADKKRK</sequence>
<feature type="region of interest" description="Disordered" evidence="5">
    <location>
        <begin position="270"/>
        <end position="382"/>
    </location>
</feature>
<feature type="compositionally biased region" description="Basic residues" evidence="5">
    <location>
        <begin position="281"/>
        <end position="293"/>
    </location>
</feature>
<feature type="compositionally biased region" description="Basic and acidic residues" evidence="5">
    <location>
        <begin position="350"/>
        <end position="360"/>
    </location>
</feature>
<comment type="similarity">
    <text evidence="2">Belongs to the FIP1 family.</text>
</comment>
<organism evidence="7 8">
    <name type="scientific">Austrofundulus limnaeus</name>
    <name type="common">Annual killifish</name>
    <dbReference type="NCBI Taxonomy" id="52670"/>
    <lineage>
        <taxon>Eukaryota</taxon>
        <taxon>Metazoa</taxon>
        <taxon>Chordata</taxon>
        <taxon>Craniata</taxon>
        <taxon>Vertebrata</taxon>
        <taxon>Euteleostomi</taxon>
        <taxon>Actinopterygii</taxon>
        <taxon>Neopterygii</taxon>
        <taxon>Teleostei</taxon>
        <taxon>Neoteleostei</taxon>
        <taxon>Acanthomorphata</taxon>
        <taxon>Ovalentaria</taxon>
        <taxon>Atherinomorphae</taxon>
        <taxon>Cyprinodontiformes</taxon>
        <taxon>Rivulidae</taxon>
        <taxon>Austrofundulus</taxon>
    </lineage>
</organism>
<dbReference type="CTD" id="561900"/>
<dbReference type="Pfam" id="PF05182">
    <property type="entry name" value="Fip1"/>
    <property type="match status" value="1"/>
</dbReference>
<keyword evidence="4" id="KW-0539">Nucleus</keyword>
<dbReference type="PANTHER" id="PTHR36884:SF4">
    <property type="entry name" value="FIP1[III]-LIKE PROTEIN"/>
    <property type="match status" value="1"/>
</dbReference>
<evidence type="ECO:0000259" key="6">
    <source>
        <dbReference type="Pfam" id="PF05182"/>
    </source>
</evidence>
<feature type="compositionally biased region" description="Basic residues" evidence="5">
    <location>
        <begin position="361"/>
        <end position="371"/>
    </location>
</feature>
<feature type="compositionally biased region" description="Basic residues" evidence="5">
    <location>
        <begin position="303"/>
        <end position="313"/>
    </location>
</feature>
<dbReference type="InterPro" id="IPR007854">
    <property type="entry name" value="Fip1_dom"/>
</dbReference>
<proteinExistence type="inferred from homology"/>
<dbReference type="GO" id="GO:0006397">
    <property type="term" value="P:mRNA processing"/>
    <property type="evidence" value="ECO:0007669"/>
    <property type="project" value="UniProtKB-KW"/>
</dbReference>
<evidence type="ECO:0000256" key="3">
    <source>
        <dbReference type="ARBA" id="ARBA00022664"/>
    </source>
</evidence>
<dbReference type="InterPro" id="IPR044976">
    <property type="entry name" value="FIPS5/FIPS3-like"/>
</dbReference>
<dbReference type="GeneID" id="106524098"/>
<feature type="compositionally biased region" description="Polar residues" evidence="5">
    <location>
        <begin position="11"/>
        <end position="24"/>
    </location>
</feature>
<gene>
    <name evidence="8" type="primary">fip1l1a</name>
</gene>
<feature type="region of interest" description="Disordered" evidence="5">
    <location>
        <begin position="1"/>
        <end position="38"/>
    </location>
</feature>
<name>A0A2I4BZN5_AUSLI</name>
<feature type="compositionally biased region" description="Polar residues" evidence="5">
    <location>
        <begin position="159"/>
        <end position="175"/>
    </location>
</feature>
<feature type="region of interest" description="Disordered" evidence="5">
    <location>
        <begin position="109"/>
        <end position="175"/>
    </location>
</feature>
<evidence type="ECO:0000256" key="1">
    <source>
        <dbReference type="ARBA" id="ARBA00004123"/>
    </source>
</evidence>
<dbReference type="AlphaFoldDB" id="A0A2I4BZN5"/>
<evidence type="ECO:0000256" key="5">
    <source>
        <dbReference type="SAM" id="MobiDB-lite"/>
    </source>
</evidence>